<keyword evidence="2" id="KW-1133">Transmembrane helix</keyword>
<dbReference type="Gene3D" id="1.10.10.60">
    <property type="entry name" value="Homeodomain-like"/>
    <property type="match status" value="1"/>
</dbReference>
<dbReference type="EMBL" id="JBDJPC010000012">
    <property type="protein sequence ID" value="KAL1489083.1"/>
    <property type="molecule type" value="Genomic_DNA"/>
</dbReference>
<dbReference type="InterPro" id="IPR009057">
    <property type="entry name" value="Homeodomain-like_sf"/>
</dbReference>
<name>A0ABD1E326_HYPHA</name>
<sequence>MSRGALPTLYIWGKLITFPNFYPLLCLLRSIMVRNYKRKTIPISEKKIKAAVHAVRINKMPVKTAADKFGVPRGTLVSWLKRTTMEQTEKNALPTLVRGKKKVFTSEAESILMEYVQTCNDMYYGVSAKQLRILA</sequence>
<evidence type="ECO:0000256" key="2">
    <source>
        <dbReference type="SAM" id="Phobius"/>
    </source>
</evidence>
<reference evidence="4 5" key="1">
    <citation type="submission" date="2024-05" db="EMBL/GenBank/DDBJ databases">
        <title>Genetic variation in Jamaican populations of the coffee berry borer (Hypothenemus hampei).</title>
        <authorList>
            <person name="Errbii M."/>
            <person name="Myrie A."/>
        </authorList>
    </citation>
    <scope>NUCLEOTIDE SEQUENCE [LARGE SCALE GENOMIC DNA]</scope>
    <source>
        <strain evidence="4">JA-Hopewell-2020-01-JO</strain>
        <tissue evidence="4">Whole body</tissue>
    </source>
</reference>
<feature type="domain" description="HTH psq-type" evidence="3">
    <location>
        <begin position="45"/>
        <end position="85"/>
    </location>
</feature>
<evidence type="ECO:0000313" key="5">
    <source>
        <dbReference type="Proteomes" id="UP001566132"/>
    </source>
</evidence>
<organism evidence="4 5">
    <name type="scientific">Hypothenemus hampei</name>
    <name type="common">Coffee berry borer</name>
    <dbReference type="NCBI Taxonomy" id="57062"/>
    <lineage>
        <taxon>Eukaryota</taxon>
        <taxon>Metazoa</taxon>
        <taxon>Ecdysozoa</taxon>
        <taxon>Arthropoda</taxon>
        <taxon>Hexapoda</taxon>
        <taxon>Insecta</taxon>
        <taxon>Pterygota</taxon>
        <taxon>Neoptera</taxon>
        <taxon>Endopterygota</taxon>
        <taxon>Coleoptera</taxon>
        <taxon>Polyphaga</taxon>
        <taxon>Cucujiformia</taxon>
        <taxon>Curculionidae</taxon>
        <taxon>Scolytinae</taxon>
        <taxon>Hypothenemus</taxon>
    </lineage>
</organism>
<gene>
    <name evidence="4" type="ORF">ABEB36_014028</name>
</gene>
<accession>A0ABD1E326</accession>
<dbReference type="AlphaFoldDB" id="A0ABD1E326"/>
<keyword evidence="5" id="KW-1185">Reference proteome</keyword>
<dbReference type="Proteomes" id="UP001566132">
    <property type="component" value="Unassembled WGS sequence"/>
</dbReference>
<evidence type="ECO:0000313" key="4">
    <source>
        <dbReference type="EMBL" id="KAL1489083.1"/>
    </source>
</evidence>
<comment type="subcellular location">
    <subcellularLocation>
        <location evidence="1">Nucleus</location>
    </subcellularLocation>
</comment>
<keyword evidence="2" id="KW-0472">Membrane</keyword>
<evidence type="ECO:0000256" key="1">
    <source>
        <dbReference type="ARBA" id="ARBA00004123"/>
    </source>
</evidence>
<evidence type="ECO:0000259" key="3">
    <source>
        <dbReference type="Pfam" id="PF05225"/>
    </source>
</evidence>
<dbReference type="InterPro" id="IPR007889">
    <property type="entry name" value="HTH_Psq"/>
</dbReference>
<comment type="caution">
    <text evidence="4">The sequence shown here is derived from an EMBL/GenBank/DDBJ whole genome shotgun (WGS) entry which is preliminary data.</text>
</comment>
<feature type="transmembrane region" description="Helical" evidence="2">
    <location>
        <begin position="12"/>
        <end position="31"/>
    </location>
</feature>
<proteinExistence type="predicted"/>
<dbReference type="SUPFAM" id="SSF46689">
    <property type="entry name" value="Homeodomain-like"/>
    <property type="match status" value="1"/>
</dbReference>
<keyword evidence="2" id="KW-0812">Transmembrane</keyword>
<protein>
    <recommendedName>
        <fullName evidence="3">HTH psq-type domain-containing protein</fullName>
    </recommendedName>
</protein>
<dbReference type="GO" id="GO:0005634">
    <property type="term" value="C:nucleus"/>
    <property type="evidence" value="ECO:0007669"/>
    <property type="project" value="UniProtKB-SubCell"/>
</dbReference>
<dbReference type="Pfam" id="PF05225">
    <property type="entry name" value="HTH_psq"/>
    <property type="match status" value="1"/>
</dbReference>